<name>A0ABY3YIP0_9FLAO</name>
<organism evidence="3 4">
    <name type="scientific">Zhouia spongiae</name>
    <dbReference type="NCBI Taxonomy" id="2202721"/>
    <lineage>
        <taxon>Bacteria</taxon>
        <taxon>Pseudomonadati</taxon>
        <taxon>Bacteroidota</taxon>
        <taxon>Flavobacteriia</taxon>
        <taxon>Flavobacteriales</taxon>
        <taxon>Flavobacteriaceae</taxon>
        <taxon>Zhouia</taxon>
    </lineage>
</organism>
<evidence type="ECO:0000259" key="2">
    <source>
        <dbReference type="Pfam" id="PF09423"/>
    </source>
</evidence>
<dbReference type="RefSeq" id="WP_242935962.1">
    <property type="nucleotide sequence ID" value="NZ_CP094326.1"/>
</dbReference>
<proteinExistence type="predicted"/>
<dbReference type="Gene3D" id="3.60.21.70">
    <property type="entry name" value="PhoD-like phosphatase"/>
    <property type="match status" value="1"/>
</dbReference>
<dbReference type="InterPro" id="IPR029052">
    <property type="entry name" value="Metallo-depent_PP-like"/>
</dbReference>
<protein>
    <submittedName>
        <fullName evidence="3">Alkaline phosphatase family protein</fullName>
    </submittedName>
</protein>
<dbReference type="EMBL" id="CP094326">
    <property type="protein sequence ID" value="UNY97550.1"/>
    <property type="molecule type" value="Genomic_DNA"/>
</dbReference>
<dbReference type="PROSITE" id="PS51257">
    <property type="entry name" value="PROKAR_LIPOPROTEIN"/>
    <property type="match status" value="1"/>
</dbReference>
<keyword evidence="1" id="KW-0732">Signal</keyword>
<reference evidence="3 4" key="1">
    <citation type="journal article" date="2018" name="Int. J. Syst. Evol. Microbiol.">
        <title>Zhouia spongiae sp. nov., isolated from a marine sponge.</title>
        <authorList>
            <person name="Zhuang L."/>
            <person name="Lin B."/>
            <person name="Qin F."/>
            <person name="Luo L."/>
        </authorList>
    </citation>
    <scope>NUCLEOTIDE SEQUENCE [LARGE SCALE GENOMIC DNA]</scope>
    <source>
        <strain evidence="3 4">HN-Y44</strain>
    </source>
</reference>
<feature type="domain" description="PhoD-like phosphatase metallophosphatase" evidence="2">
    <location>
        <begin position="82"/>
        <end position="271"/>
    </location>
</feature>
<dbReference type="InterPro" id="IPR018946">
    <property type="entry name" value="PhoD-like_MPP"/>
</dbReference>
<evidence type="ECO:0000313" key="3">
    <source>
        <dbReference type="EMBL" id="UNY97550.1"/>
    </source>
</evidence>
<dbReference type="SUPFAM" id="SSF56300">
    <property type="entry name" value="Metallo-dependent phosphatases"/>
    <property type="match status" value="1"/>
</dbReference>
<feature type="signal peptide" evidence="1">
    <location>
        <begin position="1"/>
        <end position="22"/>
    </location>
</feature>
<dbReference type="Pfam" id="PF09423">
    <property type="entry name" value="PhoD"/>
    <property type="match status" value="1"/>
</dbReference>
<gene>
    <name evidence="3" type="ORF">MQE36_10690</name>
</gene>
<dbReference type="CDD" id="cd07389">
    <property type="entry name" value="MPP_PhoD"/>
    <property type="match status" value="1"/>
</dbReference>
<sequence length="342" mass="39241">MLKQICVLVLISLMLGCGTAKQKNSKVKFDKELVIAFGSCDNQKIENLLWDDVLKNNPDIWIWGGDNIYSDPYNKYKMIGDYDIQSRGEDYRQLMKSTDILGVWDDHDYGLNDGGEEFEFKDEAEQLFYDFLNEPKNSVLRKRKGTYNSKTYFSSVGSVKIILLDTRYFRSPLTKDFGSSKRYMPNAYGDGTLLGAEQWKWLESELINSKADFNIIVSSIQILSNKHGFEMWGNFPHEVDKLFNLITTSRAKGVILLSGDRHISEFSKININGLGYPVYDFTSSGLTHSYEEFNGEENPFREGEVIKERSFGVLRLNLETKKATMQMIGDGNILLQEVDQVY</sequence>
<evidence type="ECO:0000256" key="1">
    <source>
        <dbReference type="SAM" id="SignalP"/>
    </source>
</evidence>
<accession>A0ABY3YIP0</accession>
<dbReference type="InterPro" id="IPR038607">
    <property type="entry name" value="PhoD-like_sf"/>
</dbReference>
<feature type="chain" id="PRO_5045817790" evidence="1">
    <location>
        <begin position="23"/>
        <end position="342"/>
    </location>
</feature>
<evidence type="ECO:0000313" key="4">
    <source>
        <dbReference type="Proteomes" id="UP000829476"/>
    </source>
</evidence>
<dbReference type="PANTHER" id="PTHR33987:SF1">
    <property type="entry name" value="CALCINEURIN-LIKE METALLO-PHOSPHOESTERASE SUPERFAMILY PROTEIN"/>
    <property type="match status" value="1"/>
</dbReference>
<dbReference type="PANTHER" id="PTHR33987">
    <property type="entry name" value="CALCINEURIN-LIKE METALLO-PHOSPHOESTERASE SUPERFAMILY PROTEIN"/>
    <property type="match status" value="1"/>
</dbReference>
<dbReference type="Proteomes" id="UP000829476">
    <property type="component" value="Chromosome"/>
</dbReference>
<keyword evidence="4" id="KW-1185">Reference proteome</keyword>